<dbReference type="AlphaFoldDB" id="U2ZUT7"/>
<accession>U2ZUT7</accession>
<dbReference type="CDD" id="cd02042">
    <property type="entry name" value="ParAB_family"/>
    <property type="match status" value="1"/>
</dbReference>
<evidence type="ECO:0000313" key="4">
    <source>
        <dbReference type="Proteomes" id="UP000016568"/>
    </source>
</evidence>
<evidence type="ECO:0000256" key="1">
    <source>
        <dbReference type="SAM" id="MobiDB-lite"/>
    </source>
</evidence>
<name>U2ZUT7_9SPHN</name>
<feature type="domain" description="AAA" evidence="2">
    <location>
        <begin position="29"/>
        <end position="189"/>
    </location>
</feature>
<dbReference type="InterPro" id="IPR027417">
    <property type="entry name" value="P-loop_NTPase"/>
</dbReference>
<sequence length="272" mass="29026">MAKSSSVLPRIAGAPKPPKTGGHGQRGATIAIYSVKGGVGKTTLAANLAWNAAACSGRRTLLWDLDAASGAGFLLGVPPDKHHEAGKVFSKERDPARLIRPTAYDRLDILPADESLRALDAQFLHIGKRRRLAKLTESLARDYDRILLDCPPVLNEISAQVLRAADLVIVPLPPSPLSARALDLVVQQVADDGARHAPILPVHSMLDLRRSLHKAARDANPDWPAIPYASAVEQCAVRQCPVGAFAPASPAAQAFAALWRAIDARLGKMPAR</sequence>
<dbReference type="EMBL" id="BASZ01000005">
    <property type="protein sequence ID" value="GAD49149.1"/>
    <property type="molecule type" value="Genomic_DNA"/>
</dbReference>
<dbReference type="InterPro" id="IPR025669">
    <property type="entry name" value="AAA_dom"/>
</dbReference>
<comment type="caution">
    <text evidence="3">The sequence shown here is derived from an EMBL/GenBank/DDBJ whole genome shotgun (WGS) entry which is preliminary data.</text>
</comment>
<dbReference type="PANTHER" id="PTHR13696">
    <property type="entry name" value="P-LOOP CONTAINING NUCLEOSIDE TRIPHOSPHATE HYDROLASE"/>
    <property type="match status" value="1"/>
</dbReference>
<dbReference type="Proteomes" id="UP000016568">
    <property type="component" value="Unassembled WGS sequence"/>
</dbReference>
<organism evidence="3 4">
    <name type="scientific">Caenibius tardaugens NBRC 16725</name>
    <dbReference type="NCBI Taxonomy" id="1219035"/>
    <lineage>
        <taxon>Bacteria</taxon>
        <taxon>Pseudomonadati</taxon>
        <taxon>Pseudomonadota</taxon>
        <taxon>Alphaproteobacteria</taxon>
        <taxon>Sphingomonadales</taxon>
        <taxon>Erythrobacteraceae</taxon>
        <taxon>Caenibius</taxon>
    </lineage>
</organism>
<dbReference type="Pfam" id="PF13614">
    <property type="entry name" value="AAA_31"/>
    <property type="match status" value="1"/>
</dbReference>
<dbReference type="InterPro" id="IPR050678">
    <property type="entry name" value="DNA_Partitioning_ATPase"/>
</dbReference>
<dbReference type="PANTHER" id="PTHR13696:SF52">
    <property type="entry name" value="PARA FAMILY PROTEIN CT_582"/>
    <property type="match status" value="1"/>
</dbReference>
<dbReference type="eggNOG" id="COG1192">
    <property type="taxonomic scope" value="Bacteria"/>
</dbReference>
<proteinExistence type="predicted"/>
<dbReference type="Gene3D" id="3.40.50.300">
    <property type="entry name" value="P-loop containing nucleotide triphosphate hydrolases"/>
    <property type="match status" value="1"/>
</dbReference>
<dbReference type="SUPFAM" id="SSF52540">
    <property type="entry name" value="P-loop containing nucleoside triphosphate hydrolases"/>
    <property type="match status" value="1"/>
</dbReference>
<gene>
    <name evidence="3" type="ORF">NT2_05_00700</name>
</gene>
<feature type="region of interest" description="Disordered" evidence="1">
    <location>
        <begin position="1"/>
        <end position="26"/>
    </location>
</feature>
<evidence type="ECO:0000313" key="3">
    <source>
        <dbReference type="EMBL" id="GAD49149.1"/>
    </source>
</evidence>
<protein>
    <submittedName>
        <fullName evidence="3">ParA-like protein</fullName>
    </submittedName>
</protein>
<reference evidence="3 4" key="1">
    <citation type="submission" date="2013-09" db="EMBL/GenBank/DDBJ databases">
        <title>Whole genome shotgun sequence of Novosphingobium tardaugens NBRC 16725.</title>
        <authorList>
            <person name="Isaki S."/>
            <person name="Hosoyama A."/>
            <person name="Tsuchikane K."/>
            <person name="Katsumata H."/>
            <person name="Ando Y."/>
            <person name="Yamazaki S."/>
            <person name="Fujita N."/>
        </authorList>
    </citation>
    <scope>NUCLEOTIDE SEQUENCE [LARGE SCALE GENOMIC DNA]</scope>
    <source>
        <strain evidence="3 4">NBRC 16725</strain>
    </source>
</reference>
<evidence type="ECO:0000259" key="2">
    <source>
        <dbReference type="Pfam" id="PF13614"/>
    </source>
</evidence>
<keyword evidence="4" id="KW-1185">Reference proteome</keyword>